<dbReference type="InterPro" id="IPR002303">
    <property type="entry name" value="Valyl-tRNA_ligase"/>
</dbReference>
<dbReference type="Pfam" id="PF00133">
    <property type="entry name" value="tRNA-synt_1"/>
    <property type="match status" value="1"/>
</dbReference>
<dbReference type="PANTHER" id="PTHR11946">
    <property type="entry name" value="VALYL-TRNA SYNTHETASES"/>
    <property type="match status" value="1"/>
</dbReference>
<protein>
    <recommendedName>
        <fullName evidence="1">valine--tRNA ligase</fullName>
        <ecNumber evidence="1">6.1.1.9</ecNumber>
    </recommendedName>
    <alternativeName>
        <fullName evidence="7">Valyl-tRNA synthetase</fullName>
    </alternativeName>
</protein>
<accession>A0A388KI63</accession>
<dbReference type="GO" id="GO:0005829">
    <property type="term" value="C:cytosol"/>
    <property type="evidence" value="ECO:0007669"/>
    <property type="project" value="TreeGrafter"/>
</dbReference>
<reference evidence="9 10" key="1">
    <citation type="journal article" date="2018" name="Cell">
        <title>The Chara Genome: Secondary Complexity and Implications for Plant Terrestrialization.</title>
        <authorList>
            <person name="Nishiyama T."/>
            <person name="Sakayama H."/>
            <person name="Vries J.D."/>
            <person name="Buschmann H."/>
            <person name="Saint-Marcoux D."/>
            <person name="Ullrich K.K."/>
            <person name="Haas F.B."/>
            <person name="Vanderstraeten L."/>
            <person name="Becker D."/>
            <person name="Lang D."/>
            <person name="Vosolsobe S."/>
            <person name="Rombauts S."/>
            <person name="Wilhelmsson P.K.I."/>
            <person name="Janitza P."/>
            <person name="Kern R."/>
            <person name="Heyl A."/>
            <person name="Rumpler F."/>
            <person name="Villalobos L.I.A.C."/>
            <person name="Clay J.M."/>
            <person name="Skokan R."/>
            <person name="Toyoda A."/>
            <person name="Suzuki Y."/>
            <person name="Kagoshima H."/>
            <person name="Schijlen E."/>
            <person name="Tajeshwar N."/>
            <person name="Catarino B."/>
            <person name="Hetherington A.J."/>
            <person name="Saltykova A."/>
            <person name="Bonnot C."/>
            <person name="Breuninger H."/>
            <person name="Symeonidi A."/>
            <person name="Radhakrishnan G.V."/>
            <person name="Van Nieuwerburgh F."/>
            <person name="Deforce D."/>
            <person name="Chang C."/>
            <person name="Karol K.G."/>
            <person name="Hedrich R."/>
            <person name="Ulvskov P."/>
            <person name="Glockner G."/>
            <person name="Delwiche C.F."/>
            <person name="Petrasek J."/>
            <person name="Van de Peer Y."/>
            <person name="Friml J."/>
            <person name="Beilby M."/>
            <person name="Dolan L."/>
            <person name="Kohara Y."/>
            <person name="Sugano S."/>
            <person name="Fujiyama A."/>
            <person name="Delaux P.-M."/>
            <person name="Quint M."/>
            <person name="TheiBen G."/>
            <person name="Hagemann M."/>
            <person name="Harholt J."/>
            <person name="Dunand C."/>
            <person name="Zachgo S."/>
            <person name="Langdale J."/>
            <person name="Maumus F."/>
            <person name="Straeten D.V.D."/>
            <person name="Gould S.B."/>
            <person name="Rensing S.A."/>
        </authorList>
    </citation>
    <scope>NUCLEOTIDE SEQUENCE [LARGE SCALE GENOMIC DNA]</scope>
    <source>
        <strain evidence="9 10">S276</strain>
    </source>
</reference>
<feature type="domain" description="Aminoacyl-tRNA synthetase class Ia" evidence="8">
    <location>
        <begin position="185"/>
        <end position="321"/>
    </location>
</feature>
<keyword evidence="4" id="KW-0067">ATP-binding</keyword>
<dbReference type="InterPro" id="IPR002300">
    <property type="entry name" value="aa-tRNA-synth_Ia"/>
</dbReference>
<gene>
    <name evidence="9" type="ORF">CBR_g4483</name>
</gene>
<evidence type="ECO:0000256" key="6">
    <source>
        <dbReference type="ARBA" id="ARBA00023146"/>
    </source>
</evidence>
<keyword evidence="10" id="KW-1185">Reference proteome</keyword>
<dbReference type="InterPro" id="IPR001412">
    <property type="entry name" value="aa-tRNA-synth_I_CS"/>
</dbReference>
<evidence type="ECO:0000259" key="8">
    <source>
        <dbReference type="Pfam" id="PF00133"/>
    </source>
</evidence>
<dbReference type="GO" id="GO:0004832">
    <property type="term" value="F:valine-tRNA ligase activity"/>
    <property type="evidence" value="ECO:0007669"/>
    <property type="project" value="UniProtKB-EC"/>
</dbReference>
<dbReference type="PROSITE" id="PS00178">
    <property type="entry name" value="AA_TRNA_LIGASE_I"/>
    <property type="match status" value="1"/>
</dbReference>
<organism evidence="9 10">
    <name type="scientific">Chara braunii</name>
    <name type="common">Braun's stonewort</name>
    <dbReference type="NCBI Taxonomy" id="69332"/>
    <lineage>
        <taxon>Eukaryota</taxon>
        <taxon>Viridiplantae</taxon>
        <taxon>Streptophyta</taxon>
        <taxon>Charophyceae</taxon>
        <taxon>Charales</taxon>
        <taxon>Characeae</taxon>
        <taxon>Chara</taxon>
    </lineage>
</organism>
<sequence length="344" mass="38771">MAGLWSLGEAQLARRALLSRWTAEAIGVARHVRRGLGAQGKAAASADAAVSRRGQSGVRHVAPVGRLLHQDRRQYQRRGRRPMIGEGPCAQHHTEQRDDTCSHLVTMPRVPCSHHTGQLRRDANTWQRAGAAIPLSQTRRLHSPPPRGNCRPSLLRQISATVAEKEATAQAELPKNFDFSNEERLYKWWESNGYFKPAEDSKERPFTMAMPPPNVTGALHMGHAMFVTLQDILARFHRMNGSPTLWLPGTDHAGIATQLVVEKMLATQGIKRTDLQREDFEKKVWEWKEKYGGTITNQMRRLGASCDWSRERFTLDENLSQLDTNGGHHLITDAYLLGKSRSWV</sequence>
<evidence type="ECO:0000256" key="3">
    <source>
        <dbReference type="ARBA" id="ARBA00022741"/>
    </source>
</evidence>
<keyword evidence="3" id="KW-0547">Nucleotide-binding</keyword>
<dbReference type="GO" id="GO:0005524">
    <property type="term" value="F:ATP binding"/>
    <property type="evidence" value="ECO:0007669"/>
    <property type="project" value="UniProtKB-KW"/>
</dbReference>
<evidence type="ECO:0000313" key="9">
    <source>
        <dbReference type="EMBL" id="GBG69653.1"/>
    </source>
</evidence>
<evidence type="ECO:0000313" key="10">
    <source>
        <dbReference type="Proteomes" id="UP000265515"/>
    </source>
</evidence>
<name>A0A388KI63_CHABU</name>
<evidence type="ECO:0000256" key="4">
    <source>
        <dbReference type="ARBA" id="ARBA00022840"/>
    </source>
</evidence>
<dbReference type="Proteomes" id="UP000265515">
    <property type="component" value="Unassembled WGS sequence"/>
</dbReference>
<dbReference type="GO" id="GO:0048608">
    <property type="term" value="P:reproductive structure development"/>
    <property type="evidence" value="ECO:0007669"/>
    <property type="project" value="UniProtKB-ARBA"/>
</dbReference>
<dbReference type="Gramene" id="GBG69653">
    <property type="protein sequence ID" value="GBG69653"/>
    <property type="gene ID" value="CBR_g4483"/>
</dbReference>
<dbReference type="GO" id="GO:0006438">
    <property type="term" value="P:valyl-tRNA aminoacylation"/>
    <property type="evidence" value="ECO:0007669"/>
    <property type="project" value="InterPro"/>
</dbReference>
<dbReference type="Gene3D" id="3.40.50.620">
    <property type="entry name" value="HUPs"/>
    <property type="match status" value="1"/>
</dbReference>
<evidence type="ECO:0000256" key="5">
    <source>
        <dbReference type="ARBA" id="ARBA00022917"/>
    </source>
</evidence>
<evidence type="ECO:0000256" key="2">
    <source>
        <dbReference type="ARBA" id="ARBA00022598"/>
    </source>
</evidence>
<dbReference type="SUPFAM" id="SSF52374">
    <property type="entry name" value="Nucleotidylyl transferase"/>
    <property type="match status" value="1"/>
</dbReference>
<evidence type="ECO:0000256" key="1">
    <source>
        <dbReference type="ARBA" id="ARBA00013169"/>
    </source>
</evidence>
<proteinExistence type="predicted"/>
<dbReference type="OrthoDB" id="1711980at2759"/>
<keyword evidence="6" id="KW-0030">Aminoacyl-tRNA synthetase</keyword>
<dbReference type="PANTHER" id="PTHR11946:SF93">
    <property type="entry name" value="VALINE--TRNA LIGASE, CHLOROPLASTIC_MITOCHONDRIAL 2"/>
    <property type="match status" value="1"/>
</dbReference>
<comment type="caution">
    <text evidence="9">The sequence shown here is derived from an EMBL/GenBank/DDBJ whole genome shotgun (WGS) entry which is preliminary data.</text>
</comment>
<dbReference type="EMBL" id="BFEA01000118">
    <property type="protein sequence ID" value="GBG69653.1"/>
    <property type="molecule type" value="Genomic_DNA"/>
</dbReference>
<keyword evidence="2" id="KW-0436">Ligase</keyword>
<dbReference type="AlphaFoldDB" id="A0A388KI63"/>
<dbReference type="EC" id="6.1.1.9" evidence="1"/>
<dbReference type="STRING" id="69332.A0A388KI63"/>
<keyword evidence="5" id="KW-0648">Protein biosynthesis</keyword>
<dbReference type="GO" id="GO:0009791">
    <property type="term" value="P:post-embryonic development"/>
    <property type="evidence" value="ECO:0007669"/>
    <property type="project" value="UniProtKB-ARBA"/>
</dbReference>
<dbReference type="InterPro" id="IPR014729">
    <property type="entry name" value="Rossmann-like_a/b/a_fold"/>
</dbReference>
<evidence type="ECO:0000256" key="7">
    <source>
        <dbReference type="ARBA" id="ARBA00029936"/>
    </source>
</evidence>